<name>A0A4S2MHV2_9PEZI</name>
<feature type="compositionally biased region" description="Pro residues" evidence="1">
    <location>
        <begin position="28"/>
        <end position="66"/>
    </location>
</feature>
<feature type="region of interest" description="Disordered" evidence="1">
    <location>
        <begin position="1"/>
        <end position="133"/>
    </location>
</feature>
<feature type="region of interest" description="Disordered" evidence="1">
    <location>
        <begin position="180"/>
        <end position="207"/>
    </location>
</feature>
<organism evidence="2 3">
    <name type="scientific">Ascodesmis nigricans</name>
    <dbReference type="NCBI Taxonomy" id="341454"/>
    <lineage>
        <taxon>Eukaryota</taxon>
        <taxon>Fungi</taxon>
        <taxon>Dikarya</taxon>
        <taxon>Ascomycota</taxon>
        <taxon>Pezizomycotina</taxon>
        <taxon>Pezizomycetes</taxon>
        <taxon>Pezizales</taxon>
        <taxon>Ascodesmidaceae</taxon>
        <taxon>Ascodesmis</taxon>
    </lineage>
</organism>
<gene>
    <name evidence="2" type="ORF">EX30DRAFT_375550</name>
</gene>
<proteinExistence type="predicted"/>
<dbReference type="STRING" id="341454.A0A4S2MHV2"/>
<dbReference type="OrthoDB" id="5424692at2759"/>
<sequence>MSATERSERTDKVVNNFVSTPSRGPVSIPRPPPPHPRGPSGGPPYQPRGAPPLPPSVSATRPPPPHISSSRTPSIPPSGPRRPPIPPVTPTTTATSPAIPTGPRAGNFPYRSSLPAPPRYPSSITGPGALIPGGRLLPSFDKTIDERLARLKADQAKLEEDLKGLQEKKRSGLLAWERSKREAEKEAFKVESAEGQLNRDTKMEDVL</sequence>
<protein>
    <submittedName>
        <fullName evidence="2">Uncharacterized protein</fullName>
    </submittedName>
</protein>
<feature type="compositionally biased region" description="Pro residues" evidence="1">
    <location>
        <begin position="74"/>
        <end position="89"/>
    </location>
</feature>
<feature type="compositionally biased region" description="Low complexity" evidence="1">
    <location>
        <begin position="90"/>
        <end position="103"/>
    </location>
</feature>
<dbReference type="Proteomes" id="UP000298138">
    <property type="component" value="Unassembled WGS sequence"/>
</dbReference>
<evidence type="ECO:0000313" key="2">
    <source>
        <dbReference type="EMBL" id="TGZ76342.1"/>
    </source>
</evidence>
<reference evidence="2 3" key="1">
    <citation type="submission" date="2019-04" db="EMBL/GenBank/DDBJ databases">
        <title>Comparative genomics and transcriptomics to analyze fruiting body development in filamentous ascomycetes.</title>
        <authorList>
            <consortium name="DOE Joint Genome Institute"/>
            <person name="Lutkenhaus R."/>
            <person name="Traeger S."/>
            <person name="Breuer J."/>
            <person name="Kuo A."/>
            <person name="Lipzen A."/>
            <person name="Pangilinan J."/>
            <person name="Dilworth D."/>
            <person name="Sandor L."/>
            <person name="Poggeler S."/>
            <person name="Barry K."/>
            <person name="Grigoriev I.V."/>
            <person name="Nowrousian M."/>
        </authorList>
    </citation>
    <scope>NUCLEOTIDE SEQUENCE [LARGE SCALE GENOMIC DNA]</scope>
    <source>
        <strain evidence="2 3">CBS 389.68</strain>
    </source>
</reference>
<dbReference type="InParanoid" id="A0A4S2MHV2"/>
<dbReference type="AlphaFoldDB" id="A0A4S2MHV2"/>
<feature type="compositionally biased region" description="Basic and acidic residues" evidence="1">
    <location>
        <begin position="1"/>
        <end position="12"/>
    </location>
</feature>
<accession>A0A4S2MHV2</accession>
<keyword evidence="3" id="KW-1185">Reference proteome</keyword>
<evidence type="ECO:0000256" key="1">
    <source>
        <dbReference type="SAM" id="MobiDB-lite"/>
    </source>
</evidence>
<evidence type="ECO:0000313" key="3">
    <source>
        <dbReference type="Proteomes" id="UP000298138"/>
    </source>
</evidence>
<dbReference type="EMBL" id="ML220183">
    <property type="protein sequence ID" value="TGZ76342.1"/>
    <property type="molecule type" value="Genomic_DNA"/>
</dbReference>